<dbReference type="InterPro" id="IPR029058">
    <property type="entry name" value="AB_hydrolase_fold"/>
</dbReference>
<dbReference type="GO" id="GO:0080030">
    <property type="term" value="F:methyl indole-3-acetate esterase activity"/>
    <property type="evidence" value="ECO:0007669"/>
    <property type="project" value="TreeGrafter"/>
</dbReference>
<dbReference type="EMBL" id="CP045929">
    <property type="protein sequence ID" value="QGK72508.1"/>
    <property type="molecule type" value="Genomic_DNA"/>
</dbReference>
<dbReference type="KEGG" id="sace:GIY23_22405"/>
<dbReference type="Gene3D" id="3.40.50.1820">
    <property type="entry name" value="alpha/beta hydrolase"/>
    <property type="match status" value="1"/>
</dbReference>
<dbReference type="PANTHER" id="PTHR10992">
    <property type="entry name" value="METHYLESTERASE FAMILY MEMBER"/>
    <property type="match status" value="1"/>
</dbReference>
<dbReference type="Pfam" id="PF12697">
    <property type="entry name" value="Abhydrolase_6"/>
    <property type="match status" value="1"/>
</dbReference>
<dbReference type="PANTHER" id="PTHR10992:SF1086">
    <property type="entry name" value="AB HYDROLASE-1 DOMAIN-CONTAINING PROTEIN"/>
    <property type="match status" value="1"/>
</dbReference>
<dbReference type="SUPFAM" id="SSF53474">
    <property type="entry name" value="alpha/beta-Hydrolases"/>
    <property type="match status" value="1"/>
</dbReference>
<sequence length="280" mass="30366">MPTFVLVHGQACNSTIWGPVQRELSLRGRRSLALDLPGNGASGRRPTSYYQQPADLAAFAAEPSAVANVGVDAWAEHVLDEVRTVAEHGPVVLVGTSAGGVAITEVANRAPELLDRLVYVSAWCPVGSSTVAECMAWPEQQGNLFDAVPFPLLNDPARDGFARVNLRSNDPEFFSRMKAASMHDGTDEQFRAVLNLMEPDANLLAATEECRAWPETFGTVPRTYVRLAEDRSITLASQDRMIAEADAAMPQNPFDVCTVFSSHVGYFHRPADLVEVLVGV</sequence>
<gene>
    <name evidence="2" type="ORF">GIY23_22405</name>
</gene>
<evidence type="ECO:0000313" key="2">
    <source>
        <dbReference type="EMBL" id="QGK72508.1"/>
    </source>
</evidence>
<dbReference type="Proteomes" id="UP000371041">
    <property type="component" value="Chromosome"/>
</dbReference>
<keyword evidence="3" id="KW-1185">Reference proteome</keyword>
<accession>A0A5Q3QD44</accession>
<evidence type="ECO:0000313" key="3">
    <source>
        <dbReference type="Proteomes" id="UP000371041"/>
    </source>
</evidence>
<dbReference type="InterPro" id="IPR000073">
    <property type="entry name" value="AB_hydrolase_1"/>
</dbReference>
<dbReference type="GO" id="GO:0080032">
    <property type="term" value="F:methyl jasmonate esterase activity"/>
    <property type="evidence" value="ECO:0007669"/>
    <property type="project" value="TreeGrafter"/>
</dbReference>
<dbReference type="InterPro" id="IPR045889">
    <property type="entry name" value="MES/HNL"/>
</dbReference>
<feature type="domain" description="AB hydrolase-1" evidence="1">
    <location>
        <begin position="4"/>
        <end position="275"/>
    </location>
</feature>
<reference evidence="3" key="1">
    <citation type="submission" date="2019-11" db="EMBL/GenBank/DDBJ databases">
        <title>The complete genome sequence of Saccharopolyspora sp. E2A.</title>
        <authorList>
            <person name="Zhang G."/>
        </authorList>
    </citation>
    <scope>NUCLEOTIDE SEQUENCE [LARGE SCALE GENOMIC DNA]</scope>
    <source>
        <strain evidence="3">E2A</strain>
    </source>
</reference>
<proteinExistence type="predicted"/>
<keyword evidence="2" id="KW-0378">Hydrolase</keyword>
<name>A0A5Q3QD44_9PSEU</name>
<dbReference type="AlphaFoldDB" id="A0A5Q3QD44"/>
<evidence type="ECO:0000259" key="1">
    <source>
        <dbReference type="Pfam" id="PF12697"/>
    </source>
</evidence>
<protein>
    <submittedName>
        <fullName evidence="2">Alpha/beta fold hydrolase</fullName>
    </submittedName>
</protein>
<organism evidence="2 3">
    <name type="scientific">Allosaccharopolyspora coralli</name>
    <dbReference type="NCBI Taxonomy" id="2665642"/>
    <lineage>
        <taxon>Bacteria</taxon>
        <taxon>Bacillati</taxon>
        <taxon>Actinomycetota</taxon>
        <taxon>Actinomycetes</taxon>
        <taxon>Pseudonocardiales</taxon>
        <taxon>Pseudonocardiaceae</taxon>
        <taxon>Allosaccharopolyspora</taxon>
    </lineage>
</organism>